<dbReference type="Gene3D" id="3.40.50.720">
    <property type="entry name" value="NAD(P)-binding Rossmann-like Domain"/>
    <property type="match status" value="1"/>
</dbReference>
<name>A0A6J5UR52_PRUAR</name>
<protein>
    <recommendedName>
        <fullName evidence="3">NmrA-like domain-containing protein</fullName>
    </recommendedName>
</protein>
<comment type="similarity">
    <text evidence="1">Belongs to the NmrA-type oxidoreductase family. Isoflavone reductase subfamily.</text>
</comment>
<feature type="domain" description="NmrA-like" evidence="3">
    <location>
        <begin position="93"/>
        <end position="157"/>
    </location>
</feature>
<dbReference type="SUPFAM" id="SSF51735">
    <property type="entry name" value="NAD(P)-binding Rossmann-fold domains"/>
    <property type="match status" value="1"/>
</dbReference>
<dbReference type="PANTHER" id="PTHR43349:SF4">
    <property type="entry name" value="PINORESINOL REDUCTASE 1-RELATED"/>
    <property type="match status" value="1"/>
</dbReference>
<evidence type="ECO:0000256" key="1">
    <source>
        <dbReference type="ARBA" id="ARBA00005725"/>
    </source>
</evidence>
<dbReference type="Proteomes" id="UP000507222">
    <property type="component" value="Unassembled WGS sequence"/>
</dbReference>
<organism evidence="4 5">
    <name type="scientific">Prunus armeniaca</name>
    <name type="common">Apricot</name>
    <name type="synonym">Armeniaca vulgaris</name>
    <dbReference type="NCBI Taxonomy" id="36596"/>
    <lineage>
        <taxon>Eukaryota</taxon>
        <taxon>Viridiplantae</taxon>
        <taxon>Streptophyta</taxon>
        <taxon>Embryophyta</taxon>
        <taxon>Tracheophyta</taxon>
        <taxon>Spermatophyta</taxon>
        <taxon>Magnoliopsida</taxon>
        <taxon>eudicotyledons</taxon>
        <taxon>Gunneridae</taxon>
        <taxon>Pentapetalae</taxon>
        <taxon>rosids</taxon>
        <taxon>fabids</taxon>
        <taxon>Rosales</taxon>
        <taxon>Rosaceae</taxon>
        <taxon>Amygdaloideae</taxon>
        <taxon>Amygdaleae</taxon>
        <taxon>Prunus</taxon>
    </lineage>
</organism>
<sequence length="175" mass="19955">MQRREEEERKKDGEKQKKEGMSAGVGEKKKKRRIVINNTIIHTLHKKAHQSSGNLMKSVRFGFRRFKKIQTGSHSGRQTNPPKPVRFGWFGRRFLPLEFGFDPTRIGHALEPGRVTFDEKTIVRMTIQDAQLPFTYVCGAAFASYFAGNLSQMGTLFPPKEKVLIYGDGNIKGKN</sequence>
<dbReference type="Pfam" id="PF05368">
    <property type="entry name" value="NmrA"/>
    <property type="match status" value="1"/>
</dbReference>
<dbReference type="InterPro" id="IPR036291">
    <property type="entry name" value="NAD(P)-bd_dom_sf"/>
</dbReference>
<gene>
    <name evidence="4" type="ORF">CURHAP_LOCUS31038</name>
</gene>
<evidence type="ECO:0000256" key="2">
    <source>
        <dbReference type="SAM" id="MobiDB-lite"/>
    </source>
</evidence>
<feature type="region of interest" description="Disordered" evidence="2">
    <location>
        <begin position="1"/>
        <end position="31"/>
    </location>
</feature>
<proteinExistence type="inferred from homology"/>
<evidence type="ECO:0000313" key="4">
    <source>
        <dbReference type="EMBL" id="CAB4279029.1"/>
    </source>
</evidence>
<reference evidence="4 5" key="1">
    <citation type="submission" date="2020-05" db="EMBL/GenBank/DDBJ databases">
        <authorList>
            <person name="Campoy J."/>
            <person name="Schneeberger K."/>
            <person name="Spophaly S."/>
        </authorList>
    </citation>
    <scope>NUCLEOTIDE SEQUENCE [LARGE SCALE GENOMIC DNA]</scope>
    <source>
        <strain evidence="4">PruArmRojPasFocal</strain>
    </source>
</reference>
<dbReference type="GO" id="GO:0010283">
    <property type="term" value="F:pinoresinol reductase activity"/>
    <property type="evidence" value="ECO:0007669"/>
    <property type="project" value="UniProtKB-ARBA"/>
</dbReference>
<dbReference type="Gene3D" id="3.90.25.10">
    <property type="entry name" value="UDP-galactose 4-epimerase, domain 1"/>
    <property type="match status" value="1"/>
</dbReference>
<dbReference type="GO" id="GO:0009807">
    <property type="term" value="P:lignan biosynthetic process"/>
    <property type="evidence" value="ECO:0007669"/>
    <property type="project" value="UniProtKB-ARBA"/>
</dbReference>
<evidence type="ECO:0000313" key="5">
    <source>
        <dbReference type="Proteomes" id="UP000507222"/>
    </source>
</evidence>
<accession>A0A6J5UR52</accession>
<dbReference type="AlphaFoldDB" id="A0A6J5UR52"/>
<dbReference type="PANTHER" id="PTHR43349">
    <property type="entry name" value="PINORESINOL REDUCTASE-RELATED"/>
    <property type="match status" value="1"/>
</dbReference>
<dbReference type="EMBL" id="CAEKDK010000005">
    <property type="protein sequence ID" value="CAB4279029.1"/>
    <property type="molecule type" value="Genomic_DNA"/>
</dbReference>
<dbReference type="InterPro" id="IPR008030">
    <property type="entry name" value="NmrA-like"/>
</dbReference>
<dbReference type="InterPro" id="IPR050608">
    <property type="entry name" value="NmrA-type/Isoflavone_red_sf"/>
</dbReference>
<feature type="compositionally biased region" description="Basic and acidic residues" evidence="2">
    <location>
        <begin position="1"/>
        <end position="20"/>
    </location>
</feature>
<evidence type="ECO:0000259" key="3">
    <source>
        <dbReference type="Pfam" id="PF05368"/>
    </source>
</evidence>